<keyword evidence="12" id="KW-0699">rRNA-binding</keyword>
<keyword evidence="13" id="KW-0255">Endonuclease</keyword>
<evidence type="ECO:0000256" key="11">
    <source>
        <dbReference type="ARBA" id="ARBA00022723"/>
    </source>
</evidence>
<dbReference type="SUPFAM" id="SSF50249">
    <property type="entry name" value="Nucleic acid-binding proteins"/>
    <property type="match status" value="1"/>
</dbReference>
<evidence type="ECO:0000256" key="6">
    <source>
        <dbReference type="ARBA" id="ARBA00022490"/>
    </source>
</evidence>
<dbReference type="Gene3D" id="2.40.50.140">
    <property type="entry name" value="Nucleic acid-binding proteins"/>
    <property type="match status" value="1"/>
</dbReference>
<keyword evidence="8" id="KW-0698">rRNA processing</keyword>
<sequence>MKKEIVINVEPNETRIGIREDGDLVELMVERSGDRLSVGDIYKARVTAVLPGMQAAFLDIGCEKSAFLHVSDMGDEIRDFESIDDRFEGGVSSFVPDTHKERDFQIEKMLAKGDEILVQVTKEPIGTKGPRVTSQISLPGRYVVMMPNADLVGVSRKIDDREERQRLKSIVGPLKPDGMGLIVRTAGEGTEKKQFQADIKFLTRLWDRQAKKTQKVKAPALIHKDKEIITRLVRDIFTDDVTAVIVDSKKEYREIVSNLRSFAPELRSRVQLYTEDTPIFDAYEIEKDTEKMLSRIVSLKKGGFISIDHTEALVAIDVNTGRYKGARDQEETALKTNVNAAREVPRQLRLRDLGGIIVIDFIDMELEENRKKVIDELRSGLRRDRSRTKTLRVSEIGLVEMTRQRVRPSVGQMFSEICPDCGGSGRVLSLQSIEMRLERALKRLRGRTKEKRMALYLNPEVAFHMLSESAMRIVRLEKRFKMEIDVKDDPNLRREEFVARSSRRGEELTHLMQP</sequence>
<keyword evidence="15" id="KW-0460">Magnesium</keyword>
<gene>
    <name evidence="19" type="ORF">ACFL2Z_00355</name>
</gene>
<evidence type="ECO:0000256" key="17">
    <source>
        <dbReference type="ARBA" id="ARBA00023136"/>
    </source>
</evidence>
<dbReference type="PANTHER" id="PTHR30001">
    <property type="entry name" value="RIBONUCLEASE"/>
    <property type="match status" value="1"/>
</dbReference>
<reference evidence="19 20" key="1">
    <citation type="submission" date="2024-09" db="EMBL/GenBank/DDBJ databases">
        <authorList>
            <person name="D'Angelo T."/>
        </authorList>
    </citation>
    <scope>NUCLEOTIDE SEQUENCE [LARGE SCALE GENOMIC DNA]</scope>
    <source>
        <strain evidence="19">SAG AM-311-F02</strain>
    </source>
</reference>
<dbReference type="CDD" id="cd04453">
    <property type="entry name" value="S1_RNase_E"/>
    <property type="match status" value="1"/>
</dbReference>
<dbReference type="InterPro" id="IPR004659">
    <property type="entry name" value="RNase_E/G"/>
</dbReference>
<protein>
    <recommendedName>
        <fullName evidence="4">Ribonuclease G</fullName>
    </recommendedName>
</protein>
<proteinExistence type="inferred from homology"/>
<feature type="domain" description="S1 motif" evidence="18">
    <location>
        <begin position="39"/>
        <end position="141"/>
    </location>
</feature>
<keyword evidence="11" id="KW-0479">Metal-binding</keyword>
<evidence type="ECO:0000256" key="5">
    <source>
        <dbReference type="ARBA" id="ARBA00022475"/>
    </source>
</evidence>
<dbReference type="InterPro" id="IPR019307">
    <property type="entry name" value="RNA-bd_AU-1/RNase_E/G"/>
</dbReference>
<organism evidence="19 20">
    <name type="scientific">Eiseniibacteriota bacterium</name>
    <dbReference type="NCBI Taxonomy" id="2212470"/>
    <lineage>
        <taxon>Bacteria</taxon>
        <taxon>Candidatus Eiseniibacteriota</taxon>
    </lineage>
</organism>
<dbReference type="SMART" id="SM00316">
    <property type="entry name" value="S1"/>
    <property type="match status" value="1"/>
</dbReference>
<comment type="similarity">
    <text evidence="3">Belongs to the RNase E/G family. RNase G subfamily.</text>
</comment>
<dbReference type="Proteomes" id="UP001594288">
    <property type="component" value="Unassembled WGS sequence"/>
</dbReference>
<keyword evidence="7" id="KW-0997">Cell inner membrane</keyword>
<evidence type="ECO:0000313" key="19">
    <source>
        <dbReference type="EMBL" id="MFC1799351.1"/>
    </source>
</evidence>
<accession>A0ABV6YMP8</accession>
<evidence type="ECO:0000256" key="3">
    <source>
        <dbReference type="ARBA" id="ARBA00005663"/>
    </source>
</evidence>
<comment type="subcellular location">
    <subcellularLocation>
        <location evidence="2">Cytoplasm</location>
    </subcellularLocation>
</comment>
<evidence type="ECO:0000259" key="18">
    <source>
        <dbReference type="PROSITE" id="PS50126"/>
    </source>
</evidence>
<dbReference type="InterPro" id="IPR012340">
    <property type="entry name" value="NA-bd_OB-fold"/>
</dbReference>
<evidence type="ECO:0000256" key="15">
    <source>
        <dbReference type="ARBA" id="ARBA00022842"/>
    </source>
</evidence>
<dbReference type="Pfam" id="PF10150">
    <property type="entry name" value="RNase_E_G"/>
    <property type="match status" value="1"/>
</dbReference>
<evidence type="ECO:0000256" key="10">
    <source>
        <dbReference type="ARBA" id="ARBA00022722"/>
    </source>
</evidence>
<comment type="cofactor">
    <cofactor evidence="1">
        <name>Mg(2+)</name>
        <dbReference type="ChEBI" id="CHEBI:18420"/>
    </cofactor>
</comment>
<keyword evidence="10" id="KW-0540">Nuclease</keyword>
<evidence type="ECO:0000256" key="7">
    <source>
        <dbReference type="ARBA" id="ARBA00022519"/>
    </source>
</evidence>
<dbReference type="InterPro" id="IPR048583">
    <property type="entry name" value="RNase_E_G_thioredoxin-like"/>
</dbReference>
<keyword evidence="5" id="KW-1003">Cell membrane</keyword>
<keyword evidence="6" id="KW-0963">Cytoplasm</keyword>
<dbReference type="Pfam" id="PF00575">
    <property type="entry name" value="S1"/>
    <property type="match status" value="1"/>
</dbReference>
<comment type="caution">
    <text evidence="19">The sequence shown here is derived from an EMBL/GenBank/DDBJ whole genome shotgun (WGS) entry which is preliminary data.</text>
</comment>
<keyword evidence="16" id="KW-0694">RNA-binding</keyword>
<evidence type="ECO:0000256" key="2">
    <source>
        <dbReference type="ARBA" id="ARBA00004496"/>
    </source>
</evidence>
<evidence type="ECO:0000256" key="14">
    <source>
        <dbReference type="ARBA" id="ARBA00022801"/>
    </source>
</evidence>
<dbReference type="PROSITE" id="PS50126">
    <property type="entry name" value="S1"/>
    <property type="match status" value="1"/>
</dbReference>
<evidence type="ECO:0000256" key="4">
    <source>
        <dbReference type="ARBA" id="ARBA00017719"/>
    </source>
</evidence>
<keyword evidence="17" id="KW-0472">Membrane</keyword>
<evidence type="ECO:0000256" key="16">
    <source>
        <dbReference type="ARBA" id="ARBA00022884"/>
    </source>
</evidence>
<dbReference type="Gene3D" id="3.40.1260.20">
    <property type="entry name" value="Ribonuclease E, catalytic domain"/>
    <property type="match status" value="1"/>
</dbReference>
<dbReference type="EMBL" id="JBHPEI010000003">
    <property type="protein sequence ID" value="MFC1799351.1"/>
    <property type="molecule type" value="Genomic_DNA"/>
</dbReference>
<evidence type="ECO:0000256" key="12">
    <source>
        <dbReference type="ARBA" id="ARBA00022730"/>
    </source>
</evidence>
<evidence type="ECO:0000256" key="1">
    <source>
        <dbReference type="ARBA" id="ARBA00001946"/>
    </source>
</evidence>
<keyword evidence="9" id="KW-0819">tRNA processing</keyword>
<evidence type="ECO:0000256" key="8">
    <source>
        <dbReference type="ARBA" id="ARBA00022552"/>
    </source>
</evidence>
<evidence type="ECO:0000313" key="20">
    <source>
        <dbReference type="Proteomes" id="UP001594288"/>
    </source>
</evidence>
<dbReference type="PANTHER" id="PTHR30001:SF1">
    <property type="entry name" value="RIBONUCLEASE E_G-LIKE PROTEIN, CHLOROPLASTIC"/>
    <property type="match status" value="1"/>
</dbReference>
<keyword evidence="20" id="KW-1185">Reference proteome</keyword>
<keyword evidence="14" id="KW-0378">Hydrolase</keyword>
<dbReference type="InterPro" id="IPR003029">
    <property type="entry name" value="S1_domain"/>
</dbReference>
<name>A0ABV6YMP8_UNCEI</name>
<dbReference type="Pfam" id="PF20833">
    <property type="entry name" value="RNase_E_G_Thio"/>
    <property type="match status" value="1"/>
</dbReference>
<evidence type="ECO:0000256" key="13">
    <source>
        <dbReference type="ARBA" id="ARBA00022759"/>
    </source>
</evidence>
<dbReference type="NCBIfam" id="TIGR00757">
    <property type="entry name" value="RNaseEG"/>
    <property type="match status" value="1"/>
</dbReference>
<evidence type="ECO:0000256" key="9">
    <source>
        <dbReference type="ARBA" id="ARBA00022694"/>
    </source>
</evidence>